<dbReference type="EMBL" id="UINC01001535">
    <property type="protein sequence ID" value="SUZ83090.1"/>
    <property type="molecule type" value="Genomic_DNA"/>
</dbReference>
<name>A0A381QVB4_9ZZZZ</name>
<evidence type="ECO:0000313" key="1">
    <source>
        <dbReference type="EMBL" id="SUZ83090.1"/>
    </source>
</evidence>
<protein>
    <submittedName>
        <fullName evidence="1">Uncharacterized protein</fullName>
    </submittedName>
</protein>
<dbReference type="AlphaFoldDB" id="A0A381QVB4"/>
<accession>A0A381QVB4</accession>
<sequence length="54" mass="6348">MKKLILISALLLFASNGWAYNEMDLGRIKSLVTFKGPYDDETVQQRDARMAWWR</sequence>
<gene>
    <name evidence="1" type="ORF">METZ01_LOCUS35944</name>
</gene>
<feature type="non-terminal residue" evidence="1">
    <location>
        <position position="54"/>
    </location>
</feature>
<organism evidence="1">
    <name type="scientific">marine metagenome</name>
    <dbReference type="NCBI Taxonomy" id="408172"/>
    <lineage>
        <taxon>unclassified sequences</taxon>
        <taxon>metagenomes</taxon>
        <taxon>ecological metagenomes</taxon>
    </lineage>
</organism>
<reference evidence="1" key="1">
    <citation type="submission" date="2018-05" db="EMBL/GenBank/DDBJ databases">
        <authorList>
            <person name="Lanie J.A."/>
            <person name="Ng W.-L."/>
            <person name="Kazmierczak K.M."/>
            <person name="Andrzejewski T.M."/>
            <person name="Davidsen T.M."/>
            <person name="Wayne K.J."/>
            <person name="Tettelin H."/>
            <person name="Glass J.I."/>
            <person name="Rusch D."/>
            <person name="Podicherti R."/>
            <person name="Tsui H.-C.T."/>
            <person name="Winkler M.E."/>
        </authorList>
    </citation>
    <scope>NUCLEOTIDE SEQUENCE</scope>
</reference>
<proteinExistence type="predicted"/>